<dbReference type="GO" id="GO:0051726">
    <property type="term" value="P:regulation of cell cycle"/>
    <property type="evidence" value="ECO:0007669"/>
    <property type="project" value="TreeGrafter"/>
</dbReference>
<name>A0A8S1NRI8_9CILI</name>
<evidence type="ECO:0000256" key="10">
    <source>
        <dbReference type="PROSITE-ProRule" id="PRU10141"/>
    </source>
</evidence>
<evidence type="ECO:0000313" key="13">
    <source>
        <dbReference type="EMBL" id="CAD8094792.1"/>
    </source>
</evidence>
<dbReference type="PROSITE" id="PS00108">
    <property type="entry name" value="PROTEIN_KINASE_ST"/>
    <property type="match status" value="1"/>
</dbReference>
<evidence type="ECO:0000256" key="7">
    <source>
        <dbReference type="ARBA" id="ARBA00047899"/>
    </source>
</evidence>
<evidence type="ECO:0000256" key="11">
    <source>
        <dbReference type="RuleBase" id="RU000304"/>
    </source>
</evidence>
<dbReference type="GO" id="GO:0004674">
    <property type="term" value="F:protein serine/threonine kinase activity"/>
    <property type="evidence" value="ECO:0007669"/>
    <property type="project" value="UniProtKB-KW"/>
</dbReference>
<dbReference type="AlphaFoldDB" id="A0A8S1NRI8"/>
<evidence type="ECO:0000256" key="8">
    <source>
        <dbReference type="ARBA" id="ARBA00048679"/>
    </source>
</evidence>
<keyword evidence="6 10" id="KW-0067">ATP-binding</keyword>
<dbReference type="InterPro" id="IPR045216">
    <property type="entry name" value="CK2_alpha"/>
</dbReference>
<keyword evidence="5" id="KW-0418">Kinase</keyword>
<gene>
    <name evidence="13" type="ORF">PSON_ATCC_30995.1.T0630069</name>
</gene>
<dbReference type="EC" id="2.7.11.1" evidence="1"/>
<evidence type="ECO:0000313" key="14">
    <source>
        <dbReference type="Proteomes" id="UP000692954"/>
    </source>
</evidence>
<accession>A0A8S1NRI8</accession>
<organism evidence="13 14">
    <name type="scientific">Paramecium sonneborni</name>
    <dbReference type="NCBI Taxonomy" id="65129"/>
    <lineage>
        <taxon>Eukaryota</taxon>
        <taxon>Sar</taxon>
        <taxon>Alveolata</taxon>
        <taxon>Ciliophora</taxon>
        <taxon>Intramacronucleata</taxon>
        <taxon>Oligohymenophorea</taxon>
        <taxon>Peniculida</taxon>
        <taxon>Parameciidae</taxon>
        <taxon>Paramecium</taxon>
    </lineage>
</organism>
<dbReference type="InterPro" id="IPR017441">
    <property type="entry name" value="Protein_kinase_ATP_BS"/>
</dbReference>
<evidence type="ECO:0000259" key="12">
    <source>
        <dbReference type="PROSITE" id="PS50011"/>
    </source>
</evidence>
<evidence type="ECO:0000256" key="6">
    <source>
        <dbReference type="ARBA" id="ARBA00022840"/>
    </source>
</evidence>
<protein>
    <recommendedName>
        <fullName evidence="1">non-specific serine/threonine protein kinase</fullName>
        <ecNumber evidence="1">2.7.11.1</ecNumber>
    </recommendedName>
</protein>
<sequence>MNIKPRLYGDANLKKRPSYFEFENMEIHYGQLDNYEIVRKIGRGKYAEVFEGINVNTLQKVVIKALKPIRQKKIKREIKILQNLNGQNNVLKLLDVVFDPASKTTSLILEFINNTDYRVLYPQLQDQDVRFYMYEILKSLDHCHSMGIIHRDIKPHNIMIENEKKVLKLIDFGLAEFYFPNKNYNCRVASRYFKSPELLLDYQYYDYSLDIWSLGCLFAGIIFQQEPFFHGQDNNDQLDKIARVLGTDDLMIYLQKYNISLGPNFENVLGQHPKKPLNKFVNEDNEHLAKADAIELLQSMLIYDHNLRITAKEAMLHPYFQSIRKNSKRQ</sequence>
<dbReference type="Pfam" id="PF00069">
    <property type="entry name" value="Pkinase"/>
    <property type="match status" value="1"/>
</dbReference>
<dbReference type="GO" id="GO:0005634">
    <property type="term" value="C:nucleus"/>
    <property type="evidence" value="ECO:0007669"/>
    <property type="project" value="TreeGrafter"/>
</dbReference>
<feature type="binding site" evidence="10">
    <location>
        <position position="64"/>
    </location>
    <ligand>
        <name>ATP</name>
        <dbReference type="ChEBI" id="CHEBI:30616"/>
    </ligand>
</feature>
<dbReference type="FunFam" id="1.10.510.10:FF:000059">
    <property type="entry name" value="Casein kinase II subunit alpha"/>
    <property type="match status" value="1"/>
</dbReference>
<evidence type="ECO:0000256" key="9">
    <source>
        <dbReference type="ARBA" id="ARBA00059329"/>
    </source>
</evidence>
<evidence type="ECO:0000256" key="5">
    <source>
        <dbReference type="ARBA" id="ARBA00022777"/>
    </source>
</evidence>
<dbReference type="InterPro" id="IPR000719">
    <property type="entry name" value="Prot_kinase_dom"/>
</dbReference>
<dbReference type="GO" id="GO:0005524">
    <property type="term" value="F:ATP binding"/>
    <property type="evidence" value="ECO:0007669"/>
    <property type="project" value="UniProtKB-UniRule"/>
</dbReference>
<comment type="catalytic activity">
    <reaction evidence="7">
        <text>L-threonyl-[protein] + ATP = O-phospho-L-threonyl-[protein] + ADP + H(+)</text>
        <dbReference type="Rhea" id="RHEA:46608"/>
        <dbReference type="Rhea" id="RHEA-COMP:11060"/>
        <dbReference type="Rhea" id="RHEA-COMP:11605"/>
        <dbReference type="ChEBI" id="CHEBI:15378"/>
        <dbReference type="ChEBI" id="CHEBI:30013"/>
        <dbReference type="ChEBI" id="CHEBI:30616"/>
        <dbReference type="ChEBI" id="CHEBI:61977"/>
        <dbReference type="ChEBI" id="CHEBI:456216"/>
        <dbReference type="EC" id="2.7.11.1"/>
    </reaction>
</comment>
<dbReference type="PANTHER" id="PTHR24054">
    <property type="entry name" value="CASEIN KINASE II SUBUNIT ALPHA"/>
    <property type="match status" value="1"/>
</dbReference>
<dbReference type="PROSITE" id="PS50011">
    <property type="entry name" value="PROTEIN_KINASE_DOM"/>
    <property type="match status" value="1"/>
</dbReference>
<dbReference type="Proteomes" id="UP000692954">
    <property type="component" value="Unassembled WGS sequence"/>
</dbReference>
<dbReference type="PROSITE" id="PS00107">
    <property type="entry name" value="PROTEIN_KINASE_ATP"/>
    <property type="match status" value="1"/>
</dbReference>
<evidence type="ECO:0000256" key="3">
    <source>
        <dbReference type="ARBA" id="ARBA00022679"/>
    </source>
</evidence>
<comment type="catalytic activity">
    <reaction evidence="8">
        <text>L-seryl-[protein] + ATP = O-phospho-L-seryl-[protein] + ADP + H(+)</text>
        <dbReference type="Rhea" id="RHEA:17989"/>
        <dbReference type="Rhea" id="RHEA-COMP:9863"/>
        <dbReference type="Rhea" id="RHEA-COMP:11604"/>
        <dbReference type="ChEBI" id="CHEBI:15378"/>
        <dbReference type="ChEBI" id="CHEBI:29999"/>
        <dbReference type="ChEBI" id="CHEBI:30616"/>
        <dbReference type="ChEBI" id="CHEBI:83421"/>
        <dbReference type="ChEBI" id="CHEBI:456216"/>
        <dbReference type="EC" id="2.7.11.1"/>
    </reaction>
</comment>
<evidence type="ECO:0000256" key="1">
    <source>
        <dbReference type="ARBA" id="ARBA00012513"/>
    </source>
</evidence>
<evidence type="ECO:0000256" key="2">
    <source>
        <dbReference type="ARBA" id="ARBA00022527"/>
    </source>
</evidence>
<proteinExistence type="inferred from homology"/>
<keyword evidence="3" id="KW-0808">Transferase</keyword>
<dbReference type="PANTHER" id="PTHR24054:SF0">
    <property type="entry name" value="CASEIN KINASE II SUBUNIT ALPHA"/>
    <property type="match status" value="1"/>
</dbReference>
<comment type="caution">
    <text evidence="13">The sequence shown here is derived from an EMBL/GenBank/DDBJ whole genome shotgun (WGS) entry which is preliminary data.</text>
</comment>
<comment type="function">
    <text evidence="9">Casein kinases are operationally defined by their preferential utilization of acidic proteins such as caseins as substrates. The alpha chain contains the catalytic site.</text>
</comment>
<dbReference type="GO" id="GO:0005956">
    <property type="term" value="C:protein kinase CK2 complex"/>
    <property type="evidence" value="ECO:0007669"/>
    <property type="project" value="TreeGrafter"/>
</dbReference>
<keyword evidence="14" id="KW-1185">Reference proteome</keyword>
<dbReference type="EMBL" id="CAJJDN010000063">
    <property type="protein sequence ID" value="CAD8094792.1"/>
    <property type="molecule type" value="Genomic_DNA"/>
</dbReference>
<dbReference type="FunFam" id="3.30.200.20:FF:000088">
    <property type="entry name" value="Casein kinase II subunit alpha"/>
    <property type="match status" value="1"/>
</dbReference>
<feature type="domain" description="Protein kinase" evidence="12">
    <location>
        <begin position="35"/>
        <end position="320"/>
    </location>
</feature>
<dbReference type="SMART" id="SM00220">
    <property type="entry name" value="S_TKc"/>
    <property type="match status" value="1"/>
</dbReference>
<keyword evidence="2 11" id="KW-0723">Serine/threonine-protein kinase</keyword>
<evidence type="ECO:0000256" key="4">
    <source>
        <dbReference type="ARBA" id="ARBA00022741"/>
    </source>
</evidence>
<comment type="similarity">
    <text evidence="11">Belongs to the protein kinase superfamily.</text>
</comment>
<dbReference type="OrthoDB" id="290150at2759"/>
<dbReference type="InterPro" id="IPR008271">
    <property type="entry name" value="Ser/Thr_kinase_AS"/>
</dbReference>
<keyword evidence="4 10" id="KW-0547">Nucleotide-binding</keyword>
<dbReference type="CDD" id="cd14132">
    <property type="entry name" value="STKc_CK2_alpha"/>
    <property type="match status" value="1"/>
</dbReference>
<dbReference type="GO" id="GO:0005829">
    <property type="term" value="C:cytosol"/>
    <property type="evidence" value="ECO:0007669"/>
    <property type="project" value="TreeGrafter"/>
</dbReference>
<reference evidence="13" key="1">
    <citation type="submission" date="2021-01" db="EMBL/GenBank/DDBJ databases">
        <authorList>
            <consortium name="Genoscope - CEA"/>
            <person name="William W."/>
        </authorList>
    </citation>
    <scope>NUCLEOTIDE SEQUENCE</scope>
</reference>